<protein>
    <submittedName>
        <fullName evidence="1">Uncharacterized protein</fullName>
    </submittedName>
</protein>
<dbReference type="EMBL" id="MN738829">
    <property type="protein sequence ID" value="QHT38267.1"/>
    <property type="molecule type" value="Genomic_DNA"/>
</dbReference>
<accession>A0A6C0F8U6</accession>
<proteinExistence type="predicted"/>
<reference evidence="1" key="1">
    <citation type="journal article" date="2020" name="Nature">
        <title>Giant virus diversity and host interactions through global metagenomics.</title>
        <authorList>
            <person name="Schulz F."/>
            <person name="Roux S."/>
            <person name="Paez-Espino D."/>
            <person name="Jungbluth S."/>
            <person name="Walsh D.A."/>
            <person name="Denef V.J."/>
            <person name="McMahon K.D."/>
            <person name="Konstantinidis K.T."/>
            <person name="Eloe-Fadrosh E.A."/>
            <person name="Kyrpides N.C."/>
            <person name="Woyke T."/>
        </authorList>
    </citation>
    <scope>NUCLEOTIDE SEQUENCE</scope>
    <source>
        <strain evidence="1">GVMAG-S-ERX556101-89</strain>
    </source>
</reference>
<name>A0A6C0F8U6_9ZZZZ</name>
<sequence length="180" mass="21467">MKFPIKMCGTWTLFFSNNPSYQNMNIKFDVNYEKITYYKELHPILFFGIEQQKTGFVTKIKQDPNTVNIIWNKYKGIKLKTPIFPSVEIPWNSNKLQGERINYEIDDNYRWITLKTRDYEYTFRKTQLTTSEDFPSFHKLLITQLILTEITNNIIYESKNFNLEDVSTNILSGISRIHIP</sequence>
<evidence type="ECO:0000313" key="1">
    <source>
        <dbReference type="EMBL" id="QHT38267.1"/>
    </source>
</evidence>
<organism evidence="1">
    <name type="scientific">viral metagenome</name>
    <dbReference type="NCBI Taxonomy" id="1070528"/>
    <lineage>
        <taxon>unclassified sequences</taxon>
        <taxon>metagenomes</taxon>
        <taxon>organismal metagenomes</taxon>
    </lineage>
</organism>
<dbReference type="AlphaFoldDB" id="A0A6C0F8U6"/>